<keyword evidence="5 7" id="KW-1133">Transmembrane helix</keyword>
<comment type="caution">
    <text evidence="9">The sequence shown here is derived from an EMBL/GenBank/DDBJ whole genome shotgun (WGS) entry which is preliminary data.</text>
</comment>
<comment type="subcellular location">
    <subcellularLocation>
        <location evidence="1 7">Cell membrane</location>
        <topology evidence="1 7">Multi-pass membrane protein</topology>
    </subcellularLocation>
</comment>
<feature type="domain" description="ABC transmembrane type-1" evidence="8">
    <location>
        <begin position="37"/>
        <end position="253"/>
    </location>
</feature>
<feature type="transmembrane region" description="Helical" evidence="7">
    <location>
        <begin position="235"/>
        <end position="256"/>
    </location>
</feature>
<dbReference type="EMBL" id="DXDX01000070">
    <property type="protein sequence ID" value="HIY21004.1"/>
    <property type="molecule type" value="Genomic_DNA"/>
</dbReference>
<evidence type="ECO:0000256" key="6">
    <source>
        <dbReference type="ARBA" id="ARBA00023136"/>
    </source>
</evidence>
<keyword evidence="6 7" id="KW-0472">Membrane</keyword>
<evidence type="ECO:0000256" key="5">
    <source>
        <dbReference type="ARBA" id="ARBA00022989"/>
    </source>
</evidence>
<protein>
    <submittedName>
        <fullName evidence="9">Sugar ABC transporter permease</fullName>
    </submittedName>
</protein>
<gene>
    <name evidence="9" type="ORF">H9841_03765</name>
</gene>
<dbReference type="PANTHER" id="PTHR43005">
    <property type="entry name" value="BLR7065 PROTEIN"/>
    <property type="match status" value="1"/>
</dbReference>
<dbReference type="Gene3D" id="1.10.3720.10">
    <property type="entry name" value="MetI-like"/>
    <property type="match status" value="1"/>
</dbReference>
<evidence type="ECO:0000256" key="4">
    <source>
        <dbReference type="ARBA" id="ARBA00022692"/>
    </source>
</evidence>
<sequence>TLFFSFTNKTMVKSTFDIVGLKNYINVLKDPEFFSSFGNTLLWTICSVAGQVVIGFFGALSLNRVQNRVCKNLFRIFAIVPWAFPAIATAMTWKWLLNGIYGYVPTTLMNLGITDEMLQFLSNSHLVMPTLIFINIWFGAPLIMVNVYAALQTIPQDQYEAAQIDGANSFQTFWKITIPHIRTVVGLLIVLRTVWVFNNFDIIYMITGGGPSGASATMPIYIYDTGWTGRMVGKASAASILLLIFLIILCVLYFSVINKWEKEDK</sequence>
<proteinExistence type="inferred from homology"/>
<reference evidence="9" key="1">
    <citation type="journal article" date="2021" name="PeerJ">
        <title>Extensive microbial diversity within the chicken gut microbiome revealed by metagenomics and culture.</title>
        <authorList>
            <person name="Gilroy R."/>
            <person name="Ravi A."/>
            <person name="Getino M."/>
            <person name="Pursley I."/>
            <person name="Horton D.L."/>
            <person name="Alikhan N.F."/>
            <person name="Baker D."/>
            <person name="Gharbi K."/>
            <person name="Hall N."/>
            <person name="Watson M."/>
            <person name="Adriaenssens E.M."/>
            <person name="Foster-Nyarko E."/>
            <person name="Jarju S."/>
            <person name="Secka A."/>
            <person name="Antonio M."/>
            <person name="Oren A."/>
            <person name="Chaudhuri R.R."/>
            <person name="La Ragione R."/>
            <person name="Hildebrand F."/>
            <person name="Pallen M.J."/>
        </authorList>
    </citation>
    <scope>NUCLEOTIDE SEQUENCE</scope>
    <source>
        <strain evidence="9">ChiBcec16_6824</strain>
    </source>
</reference>
<dbReference type="PANTHER" id="PTHR43005:SF1">
    <property type="entry name" value="SPERMIDINE_PUTRESCINE TRANSPORT SYSTEM PERMEASE PROTEIN"/>
    <property type="match status" value="1"/>
</dbReference>
<reference evidence="9" key="2">
    <citation type="submission" date="2021-04" db="EMBL/GenBank/DDBJ databases">
        <authorList>
            <person name="Gilroy R."/>
        </authorList>
    </citation>
    <scope>NUCLEOTIDE SEQUENCE</scope>
    <source>
        <strain evidence="9">ChiBcec16_6824</strain>
    </source>
</reference>
<evidence type="ECO:0000256" key="7">
    <source>
        <dbReference type="RuleBase" id="RU363032"/>
    </source>
</evidence>
<keyword evidence="2 7" id="KW-0813">Transport</keyword>
<dbReference type="SUPFAM" id="SSF161098">
    <property type="entry name" value="MetI-like"/>
    <property type="match status" value="1"/>
</dbReference>
<feature type="transmembrane region" description="Helical" evidence="7">
    <location>
        <begin position="41"/>
        <end position="62"/>
    </location>
</feature>
<dbReference type="GO" id="GO:0005886">
    <property type="term" value="C:plasma membrane"/>
    <property type="evidence" value="ECO:0007669"/>
    <property type="project" value="UniProtKB-SubCell"/>
</dbReference>
<dbReference type="PROSITE" id="PS50928">
    <property type="entry name" value="ABC_TM1"/>
    <property type="match status" value="1"/>
</dbReference>
<dbReference type="AlphaFoldDB" id="A0A9D2BYB2"/>
<feature type="transmembrane region" description="Helical" evidence="7">
    <location>
        <begin position="74"/>
        <end position="96"/>
    </location>
</feature>
<evidence type="ECO:0000256" key="3">
    <source>
        <dbReference type="ARBA" id="ARBA00022475"/>
    </source>
</evidence>
<accession>A0A9D2BYB2</accession>
<feature type="transmembrane region" description="Helical" evidence="7">
    <location>
        <begin position="172"/>
        <end position="196"/>
    </location>
</feature>
<feature type="transmembrane region" description="Helical" evidence="7">
    <location>
        <begin position="126"/>
        <end position="151"/>
    </location>
</feature>
<evidence type="ECO:0000256" key="2">
    <source>
        <dbReference type="ARBA" id="ARBA00022448"/>
    </source>
</evidence>
<keyword evidence="3" id="KW-1003">Cell membrane</keyword>
<dbReference type="CDD" id="cd06261">
    <property type="entry name" value="TM_PBP2"/>
    <property type="match status" value="1"/>
</dbReference>
<dbReference type="InterPro" id="IPR035906">
    <property type="entry name" value="MetI-like_sf"/>
</dbReference>
<evidence type="ECO:0000259" key="8">
    <source>
        <dbReference type="PROSITE" id="PS50928"/>
    </source>
</evidence>
<feature type="non-terminal residue" evidence="9">
    <location>
        <position position="1"/>
    </location>
</feature>
<name>A0A9D2BYB2_9FIRM</name>
<dbReference type="GO" id="GO:0055085">
    <property type="term" value="P:transmembrane transport"/>
    <property type="evidence" value="ECO:0007669"/>
    <property type="project" value="InterPro"/>
</dbReference>
<keyword evidence="4 7" id="KW-0812">Transmembrane</keyword>
<comment type="similarity">
    <text evidence="7">Belongs to the binding-protein-dependent transport system permease family.</text>
</comment>
<dbReference type="Proteomes" id="UP000823868">
    <property type="component" value="Unassembled WGS sequence"/>
</dbReference>
<organism evidence="9 10">
    <name type="scientific">Candidatus Flavonifractor merdigallinarum</name>
    <dbReference type="NCBI Taxonomy" id="2838589"/>
    <lineage>
        <taxon>Bacteria</taxon>
        <taxon>Bacillati</taxon>
        <taxon>Bacillota</taxon>
        <taxon>Clostridia</taxon>
        <taxon>Eubacteriales</taxon>
        <taxon>Oscillospiraceae</taxon>
        <taxon>Flavonifractor</taxon>
    </lineage>
</organism>
<evidence type="ECO:0000313" key="9">
    <source>
        <dbReference type="EMBL" id="HIY21004.1"/>
    </source>
</evidence>
<evidence type="ECO:0000256" key="1">
    <source>
        <dbReference type="ARBA" id="ARBA00004651"/>
    </source>
</evidence>
<dbReference type="Pfam" id="PF00528">
    <property type="entry name" value="BPD_transp_1"/>
    <property type="match status" value="1"/>
</dbReference>
<dbReference type="InterPro" id="IPR000515">
    <property type="entry name" value="MetI-like"/>
</dbReference>
<evidence type="ECO:0000313" key="10">
    <source>
        <dbReference type="Proteomes" id="UP000823868"/>
    </source>
</evidence>